<dbReference type="RefSeq" id="XP_013277529.1">
    <property type="nucleotide sequence ID" value="XM_013422075.1"/>
</dbReference>
<organism evidence="1 2">
    <name type="scientific">Rhinocladiella mackenziei CBS 650.93</name>
    <dbReference type="NCBI Taxonomy" id="1442369"/>
    <lineage>
        <taxon>Eukaryota</taxon>
        <taxon>Fungi</taxon>
        <taxon>Dikarya</taxon>
        <taxon>Ascomycota</taxon>
        <taxon>Pezizomycotina</taxon>
        <taxon>Eurotiomycetes</taxon>
        <taxon>Chaetothyriomycetidae</taxon>
        <taxon>Chaetothyriales</taxon>
        <taxon>Herpotrichiellaceae</taxon>
        <taxon>Rhinocladiella</taxon>
    </lineage>
</organism>
<keyword evidence="2" id="KW-1185">Reference proteome</keyword>
<evidence type="ECO:0000313" key="2">
    <source>
        <dbReference type="Proteomes" id="UP000053617"/>
    </source>
</evidence>
<reference evidence="1 2" key="1">
    <citation type="submission" date="2015-01" db="EMBL/GenBank/DDBJ databases">
        <title>The Genome Sequence of Rhinocladiella mackenzie CBS 650.93.</title>
        <authorList>
            <consortium name="The Broad Institute Genomics Platform"/>
            <person name="Cuomo C."/>
            <person name="de Hoog S."/>
            <person name="Gorbushina A."/>
            <person name="Stielow B."/>
            <person name="Teixiera M."/>
            <person name="Abouelleil A."/>
            <person name="Chapman S.B."/>
            <person name="Priest M."/>
            <person name="Young S.K."/>
            <person name="Wortman J."/>
            <person name="Nusbaum C."/>
            <person name="Birren B."/>
        </authorList>
    </citation>
    <scope>NUCLEOTIDE SEQUENCE [LARGE SCALE GENOMIC DNA]</scope>
    <source>
        <strain evidence="1 2">CBS 650.93</strain>
    </source>
</reference>
<protein>
    <submittedName>
        <fullName evidence="1">Uncharacterized protein</fullName>
    </submittedName>
</protein>
<accession>A0A0D2HI85</accession>
<sequence length="112" mass="13381">MDVHNAWPSAVRNIKWPTEGVMYTYEHRGYIRPEKLEYWLTQLFGPGKAKYVLFNQRLYIKSPRKPNAEEKEWMEDPDPESVVDIEGYGRMTLNSKKTDEKGWRSDVWSARR</sequence>
<proteinExistence type="predicted"/>
<dbReference type="Proteomes" id="UP000053617">
    <property type="component" value="Unassembled WGS sequence"/>
</dbReference>
<name>A0A0D2HI85_9EURO</name>
<gene>
    <name evidence="1" type="ORF">Z518_01475</name>
</gene>
<evidence type="ECO:0000313" key="1">
    <source>
        <dbReference type="EMBL" id="KIX10393.1"/>
    </source>
</evidence>
<dbReference type="EMBL" id="KN847475">
    <property type="protein sequence ID" value="KIX10393.1"/>
    <property type="molecule type" value="Genomic_DNA"/>
</dbReference>
<dbReference type="HOGENOM" id="CLU_2346705_0_0_1"/>
<dbReference type="GeneID" id="25289546"/>
<dbReference type="AlphaFoldDB" id="A0A0D2HI85"/>
<dbReference type="OrthoDB" id="4540281at2759"/>
<dbReference type="VEuPathDB" id="FungiDB:Z518_01475"/>